<dbReference type="RefSeq" id="WP_272089716.1">
    <property type="nucleotide sequence ID" value="NZ_JAQNDL010000003.1"/>
</dbReference>
<name>A0ABT5E5T6_9BACT</name>
<proteinExistence type="predicted"/>
<sequence>MAAGGQKVRVFRRPGQIMGAQTMLIRYHERELTIVVLGNASNTSPDEFAFAIGRRSLNGGDPD</sequence>
<evidence type="ECO:0000313" key="2">
    <source>
        <dbReference type="Proteomes" id="UP001221686"/>
    </source>
</evidence>
<accession>A0ABT5E5T6</accession>
<evidence type="ECO:0000313" key="1">
    <source>
        <dbReference type="EMBL" id="MDC0721214.1"/>
    </source>
</evidence>
<keyword evidence="2" id="KW-1185">Reference proteome</keyword>
<dbReference type="Proteomes" id="UP001221686">
    <property type="component" value="Unassembled WGS sequence"/>
</dbReference>
<reference evidence="1 2" key="1">
    <citation type="submission" date="2022-11" db="EMBL/GenBank/DDBJ databases">
        <title>Minimal conservation of predation-associated metabolite biosynthetic gene clusters underscores biosynthetic potential of Myxococcota including descriptions for ten novel species: Archangium lansinium sp. nov., Myxococcus landrumus sp. nov., Nannocystis bai.</title>
        <authorList>
            <person name="Ahearne A."/>
            <person name="Stevens C."/>
            <person name="Dowd S."/>
        </authorList>
    </citation>
    <scope>NUCLEOTIDE SEQUENCE [LARGE SCALE GENOMIC DNA]</scope>
    <source>
        <strain evidence="1 2">BB15-2</strain>
    </source>
</reference>
<dbReference type="EMBL" id="JAQNDL010000003">
    <property type="protein sequence ID" value="MDC0721214.1"/>
    <property type="molecule type" value="Genomic_DNA"/>
</dbReference>
<protein>
    <submittedName>
        <fullName evidence="1">Uncharacterized protein</fullName>
    </submittedName>
</protein>
<comment type="caution">
    <text evidence="1">The sequence shown here is derived from an EMBL/GenBank/DDBJ whole genome shotgun (WGS) entry which is preliminary data.</text>
</comment>
<organism evidence="1 2">
    <name type="scientific">Nannocystis bainbridge</name>
    <dbReference type="NCBI Taxonomy" id="2995303"/>
    <lineage>
        <taxon>Bacteria</taxon>
        <taxon>Pseudomonadati</taxon>
        <taxon>Myxococcota</taxon>
        <taxon>Polyangia</taxon>
        <taxon>Nannocystales</taxon>
        <taxon>Nannocystaceae</taxon>
        <taxon>Nannocystis</taxon>
    </lineage>
</organism>
<gene>
    <name evidence="1" type="ORF">POL25_30185</name>
</gene>